<name>A0A6G9QRC0_9GAMM</name>
<keyword evidence="2" id="KW-1185">Reference proteome</keyword>
<organism evidence="1 2">
    <name type="scientific">Shewanella aestuarii</name>
    <dbReference type="NCBI Taxonomy" id="1028752"/>
    <lineage>
        <taxon>Bacteria</taxon>
        <taxon>Pseudomonadati</taxon>
        <taxon>Pseudomonadota</taxon>
        <taxon>Gammaproteobacteria</taxon>
        <taxon>Alteromonadales</taxon>
        <taxon>Shewanellaceae</taxon>
        <taxon>Shewanella</taxon>
    </lineage>
</organism>
<dbReference type="KEGG" id="saes:HBH39_17855"/>
<geneLocation type="plasmid" evidence="1 2">
    <name>pPN3F2_1</name>
</geneLocation>
<dbReference type="EMBL" id="CP050314">
    <property type="protein sequence ID" value="QIR16351.1"/>
    <property type="molecule type" value="Genomic_DNA"/>
</dbReference>
<evidence type="ECO:0000313" key="1">
    <source>
        <dbReference type="EMBL" id="QIR16351.1"/>
    </source>
</evidence>
<sequence length="179" mass="20912">MDAYFFGPSLSQVSLVEILSELDFKWPKYARSCMQLSDGEVVFLKYEAQEFNELRYQYRLDASNIMSKIKADKFVFPDNSRPMILNVVATDWNIAISPYQIMQKKLETLSTEMSHDEGVKFALKKAKQLRLKCQNSLNSVDVIIDPSLNFKINISDVVSTNFFFRKFMRTHQCKFNEVF</sequence>
<dbReference type="Proteomes" id="UP000502608">
    <property type="component" value="Plasmid pPN3F2_1"/>
</dbReference>
<keyword evidence="1" id="KW-0614">Plasmid</keyword>
<dbReference type="RefSeq" id="WP_167680200.1">
    <property type="nucleotide sequence ID" value="NZ_CP050314.1"/>
</dbReference>
<evidence type="ECO:0000313" key="2">
    <source>
        <dbReference type="Proteomes" id="UP000502608"/>
    </source>
</evidence>
<reference evidence="1 2" key="1">
    <citation type="submission" date="2020-03" db="EMBL/GenBank/DDBJ databases">
        <title>Complete genome sequence of Shewanella sp.</title>
        <authorList>
            <person name="Kim Y.-S."/>
            <person name="Kim S.-J."/>
            <person name="Jung H.-K."/>
            <person name="Kim K.-H."/>
        </authorList>
    </citation>
    <scope>NUCLEOTIDE SEQUENCE [LARGE SCALE GENOMIC DNA]</scope>
    <source>
        <strain evidence="1 2">PN3F2</strain>
        <plasmid evidence="1 2">pPN3F2_1</plasmid>
    </source>
</reference>
<proteinExistence type="predicted"/>
<gene>
    <name evidence="1" type="ORF">HBH39_17855</name>
</gene>
<protein>
    <submittedName>
        <fullName evidence="1">Uncharacterized protein</fullName>
    </submittedName>
</protein>
<accession>A0A6G9QRC0</accession>
<dbReference type="AlphaFoldDB" id="A0A6G9QRC0"/>